<proteinExistence type="predicted"/>
<dbReference type="RefSeq" id="WP_183974844.1">
    <property type="nucleotide sequence ID" value="NZ_JACIBY010000005.1"/>
</dbReference>
<sequence>MTLAFTLCSINYLAQARTLGDSLKRTNPHIRFIIGLVDRLDVAQVPEDKLPDFELLELHRIGIDGLDQMCEHYNITELNTAVKPYFIRYFFEKVPQVRNVIYFDPDIIVYQPLTQLENLLEANDIVVTPHLATPIDDQLTPNELHHLNTGVYNLGFIALHKSIEAVEFVKWWEEKLFDECKIDLCKGLFVDQNWVNFAPVFWNNIHVEKHPGWNAAYWNMHERRFSQHEGQHWVNDNQPVVFFHYSGYDPAKPSVVSKYQDRFDFQKRPDLNPLFDYYREELLRNHNAYYRQFPCFYIKKEPVYKYQRVRQLLIKPLEAALRLLS</sequence>
<dbReference type="EMBL" id="JACIBY010000005">
    <property type="protein sequence ID" value="MBB3838986.1"/>
    <property type="molecule type" value="Genomic_DNA"/>
</dbReference>
<dbReference type="Proteomes" id="UP000541352">
    <property type="component" value="Unassembled WGS sequence"/>
</dbReference>
<reference evidence="1 2" key="1">
    <citation type="submission" date="2020-08" db="EMBL/GenBank/DDBJ databases">
        <title>Genomic Encyclopedia of Type Strains, Phase IV (KMG-IV): sequencing the most valuable type-strain genomes for metagenomic binning, comparative biology and taxonomic classification.</title>
        <authorList>
            <person name="Goeker M."/>
        </authorList>
    </citation>
    <scope>NUCLEOTIDE SEQUENCE [LARGE SCALE GENOMIC DNA]</scope>
    <source>
        <strain evidence="1 2">DSM 17976</strain>
    </source>
</reference>
<protein>
    <recommendedName>
        <fullName evidence="3">Glycosyl transferase</fullName>
    </recommendedName>
</protein>
<keyword evidence="2" id="KW-1185">Reference proteome</keyword>
<dbReference type="InterPro" id="IPR029044">
    <property type="entry name" value="Nucleotide-diphossugar_trans"/>
</dbReference>
<dbReference type="Gene3D" id="3.90.550.10">
    <property type="entry name" value="Spore Coat Polysaccharide Biosynthesis Protein SpsA, Chain A"/>
    <property type="match status" value="1"/>
</dbReference>
<dbReference type="AlphaFoldDB" id="A0A7W5ZKZ2"/>
<dbReference type="SUPFAM" id="SSF53448">
    <property type="entry name" value="Nucleotide-diphospho-sugar transferases"/>
    <property type="match status" value="1"/>
</dbReference>
<comment type="caution">
    <text evidence="1">The sequence shown here is derived from an EMBL/GenBank/DDBJ whole genome shotgun (WGS) entry which is preliminary data.</text>
</comment>
<organism evidence="1 2">
    <name type="scientific">Runella defluvii</name>
    <dbReference type="NCBI Taxonomy" id="370973"/>
    <lineage>
        <taxon>Bacteria</taxon>
        <taxon>Pseudomonadati</taxon>
        <taxon>Bacteroidota</taxon>
        <taxon>Cytophagia</taxon>
        <taxon>Cytophagales</taxon>
        <taxon>Spirosomataceae</taxon>
        <taxon>Runella</taxon>
    </lineage>
</organism>
<accession>A0A7W5ZKZ2</accession>
<name>A0A7W5ZKZ2_9BACT</name>
<evidence type="ECO:0008006" key="3">
    <source>
        <dbReference type="Google" id="ProtNLM"/>
    </source>
</evidence>
<evidence type="ECO:0000313" key="1">
    <source>
        <dbReference type="EMBL" id="MBB3838986.1"/>
    </source>
</evidence>
<evidence type="ECO:0000313" key="2">
    <source>
        <dbReference type="Proteomes" id="UP000541352"/>
    </source>
</evidence>
<gene>
    <name evidence="1" type="ORF">FHS57_002992</name>
</gene>